<dbReference type="InterPro" id="IPR000601">
    <property type="entry name" value="PKD_dom"/>
</dbReference>
<feature type="domain" description="Ig-like" evidence="3">
    <location>
        <begin position="906"/>
        <end position="995"/>
    </location>
</feature>
<dbReference type="NCBIfam" id="TIGR04183">
    <property type="entry name" value="Por_Secre_tail"/>
    <property type="match status" value="1"/>
</dbReference>
<evidence type="ECO:0000313" key="5">
    <source>
        <dbReference type="Proteomes" id="UP000321168"/>
    </source>
</evidence>
<dbReference type="PROSITE" id="PS50835">
    <property type="entry name" value="IG_LIKE"/>
    <property type="match status" value="1"/>
</dbReference>
<dbReference type="Gene3D" id="2.60.40.1290">
    <property type="match status" value="1"/>
</dbReference>
<comment type="caution">
    <text evidence="4">The sequence shown here is derived from an EMBL/GenBank/DDBJ whole genome shotgun (WGS) entry which is preliminary data.</text>
</comment>
<organism evidence="4 5">
    <name type="scientific">Luteibaculum oceani</name>
    <dbReference type="NCBI Taxonomy" id="1294296"/>
    <lineage>
        <taxon>Bacteria</taxon>
        <taxon>Pseudomonadati</taxon>
        <taxon>Bacteroidota</taxon>
        <taxon>Flavobacteriia</taxon>
        <taxon>Flavobacteriales</taxon>
        <taxon>Luteibaculaceae</taxon>
        <taxon>Luteibaculum</taxon>
    </lineage>
</organism>
<evidence type="ECO:0000313" key="4">
    <source>
        <dbReference type="EMBL" id="TXC82131.1"/>
    </source>
</evidence>
<proteinExistence type="predicted"/>
<dbReference type="OrthoDB" id="2582440at2"/>
<feature type="domain" description="PKD" evidence="2">
    <location>
        <begin position="1299"/>
        <end position="1344"/>
    </location>
</feature>
<dbReference type="InterPro" id="IPR026444">
    <property type="entry name" value="Secre_tail"/>
</dbReference>
<dbReference type="EMBL" id="VORB01000002">
    <property type="protein sequence ID" value="TXC82131.1"/>
    <property type="molecule type" value="Genomic_DNA"/>
</dbReference>
<dbReference type="Pfam" id="PF18911">
    <property type="entry name" value="PKD_4"/>
    <property type="match status" value="1"/>
</dbReference>
<keyword evidence="5" id="KW-1185">Reference proteome</keyword>
<accession>A0A5C6VBR0</accession>
<dbReference type="SUPFAM" id="SSF49299">
    <property type="entry name" value="PKD domain"/>
    <property type="match status" value="1"/>
</dbReference>
<evidence type="ECO:0000259" key="2">
    <source>
        <dbReference type="PROSITE" id="PS50093"/>
    </source>
</evidence>
<dbReference type="Gene3D" id="2.60.40.10">
    <property type="entry name" value="Immunoglobulins"/>
    <property type="match status" value="2"/>
</dbReference>
<name>A0A5C6VBR0_9FLAO</name>
<dbReference type="Pfam" id="PF20009">
    <property type="entry name" value="GEVED"/>
    <property type="match status" value="2"/>
</dbReference>
<dbReference type="Gene3D" id="2.60.120.260">
    <property type="entry name" value="Galactose-binding domain-like"/>
    <property type="match status" value="1"/>
</dbReference>
<dbReference type="RefSeq" id="WP_147013355.1">
    <property type="nucleotide sequence ID" value="NZ_VORB01000002.1"/>
</dbReference>
<protein>
    <submittedName>
        <fullName evidence="4">T9SS type A sorting domain-containing protein</fullName>
    </submittedName>
</protein>
<dbReference type="InterPro" id="IPR035986">
    <property type="entry name" value="PKD_dom_sf"/>
</dbReference>
<evidence type="ECO:0000259" key="3">
    <source>
        <dbReference type="PROSITE" id="PS50835"/>
    </source>
</evidence>
<evidence type="ECO:0000256" key="1">
    <source>
        <dbReference type="ARBA" id="ARBA00022729"/>
    </source>
</evidence>
<dbReference type="Proteomes" id="UP000321168">
    <property type="component" value="Unassembled WGS sequence"/>
</dbReference>
<dbReference type="InterPro" id="IPR045474">
    <property type="entry name" value="GEVED"/>
</dbReference>
<dbReference type="InterPro" id="IPR007110">
    <property type="entry name" value="Ig-like_dom"/>
</dbReference>
<dbReference type="Pfam" id="PF18962">
    <property type="entry name" value="Por_Secre_tail"/>
    <property type="match status" value="1"/>
</dbReference>
<keyword evidence="1" id="KW-0732">Signal</keyword>
<reference evidence="4 5" key="1">
    <citation type="submission" date="2019-08" db="EMBL/GenBank/DDBJ databases">
        <title>Genome of Luteibaculum oceani JCM 18817.</title>
        <authorList>
            <person name="Bowman J.P."/>
        </authorList>
    </citation>
    <scope>NUCLEOTIDE SEQUENCE [LARGE SCALE GENOMIC DNA]</scope>
    <source>
        <strain evidence="4 5">JCM 18817</strain>
    </source>
</reference>
<gene>
    <name evidence="4" type="ORF">FRX97_03285</name>
</gene>
<dbReference type="InterPro" id="IPR013783">
    <property type="entry name" value="Ig-like_fold"/>
</dbReference>
<dbReference type="PROSITE" id="PS50093">
    <property type="entry name" value="PKD"/>
    <property type="match status" value="1"/>
</dbReference>
<sequence>MKKLIFTLFTFFIVQFGFGQNYCSPSYSSASYYISQVRFGTGSAPNGWTNNTGYNSNGYGNFTGNSNYRADVEPCKQYDLRITSNSGATRDFHVKVYFDWNDDGDFNDSGELLPLGTRSGDPYVWNGQFVVPPSAKNVDTRMRVVLDFENTGNYNDHAGPCEDDTWGEAEDYRIKVGDADLMTFENITAVQNTTAPAPKGSNNTEIIGINVKTADCTNPLKVRSMNFGKGDSENLPSDATNAKLFYTGGSASFSTNSQVGGVATPANTFTISGIDGSLPELLSGDNWFWLTYDVPAGATVDNHLDAELLSVNMDTTNASNVVITTSNTDPTGKRLIVNSYCAPTPANEVGARIDRIRISNLDNQTNSNGLYTSFVATLPAFDFCVGNEHSLTVNWHTDVNYINGSVPFFIHAYFDWNRDGDFNDPDEHYFVGNERTRQYPLDGVKTGNFAIKVTPPQSALPGPSVMRIQVGREPDSNPCLGTIDGETEDYGYNLLKLGELSATPDILCKKDSVLLDATKTTGNYTFQFSTDRINFTDISSASANSGVYSSVIDTTTIFRLFEADMRCPDGGLSSDLVDVPFVGVSSITSDKSQLCLGDSANLNANYEYRTQEFTETPGTGNTTVIGLRASTFQLPVSGLPYNGINTVALNSVCINGSLVSGADRSFFYLYPPNSNKKVLLSEGNGAEHPAGTSETFCFTDKANTAVTSESNAFNGNYRPEEPLSRLNGTNPNGTWTLMVYNDYTDGAVEINEFTLNFGTNSEITWTPNSNIDDINSDTPEVTPTSSTTYIASLTNDICSPMDSVEITVLDPSKVITVDITEVLPTGIICSGDLVTFKSSLSESVANAPLQWFINDFPVSGETNETFNSNTLSDGDEVKVTFNLLTQCGTFSSADSVVVNISNSLAPSLTLNIGSQLPVCEGATVNFTANDKDFGPNPIYKWFLNGTQQSNSGKTYSSNTLVNNDTVVVEVSTTYPCVSVSSLRDTLVVKTTTELDPKIELTSDVNPELSCLGNTINFVADTVFNNSGGKGTVTWFHNGTQLNISSMTTSSDTFSTGNHLIRVEYNVNSGCTKSTFVTDQIAFEVGDDVVPGITIKVDRDKVCKGELVTFSVDQIENGGSAPEIQWFKNGDPVSGQTGMTYSSNSFKNQDEITARLISSIECVSFEQAFSGSKEVKISERTQTEINIISPFESTPFCEGTDVRVEVDLLFGGGVEPNIEWFLNDKSIQKRKFQFISLDSLKHGDRVYAKLHPNSVCPTPALPTSDTLTFEVNPTPFVDFQAVQVEGGLQFIPNSQAFENYNWSFGTGQTSDQITPVYQYENTGVYRVCLDIQDENGCVNTRCKDVNYTVVSSIAEAGELSFTYFPNPVGNELNIELNTTVSQTQITVVAADGKTIKPSFKKEVLNGKTIYRLDTDELSSGLYMVHLVSKDAKLNFRFEKL</sequence>